<evidence type="ECO:0000256" key="1">
    <source>
        <dbReference type="SAM" id="MobiDB-lite"/>
    </source>
</evidence>
<sequence length="200" mass="22493">EIYSVNKFCKTMESLSSKNKLHHNYQRSVSPSGRFCSSTISSSTFSTQTSDWLTRSTSPTRVNLRRSVSPSPSVRFSSSPNRSISVFPRKPQQNSHPLPSASNQKKHCTCSPTTHPGSFRCSLHKHTPNRSRGQSYYSSHQLNMRRSAMTNSLVRIGTVEGELVKRALAALIRPSSHQLRRRCDFQPKPSRLSVMSKAEV</sequence>
<feature type="region of interest" description="Disordered" evidence="1">
    <location>
        <begin position="63"/>
        <end position="111"/>
    </location>
</feature>
<gene>
    <name evidence="2" type="ORF">AABB24_011287</name>
</gene>
<feature type="non-terminal residue" evidence="2">
    <location>
        <position position="1"/>
    </location>
</feature>
<accession>A0ABD2UDS3</accession>
<feature type="compositionally biased region" description="Polar residues" evidence="1">
    <location>
        <begin position="91"/>
        <end position="103"/>
    </location>
</feature>
<evidence type="ECO:0000313" key="3">
    <source>
        <dbReference type="Proteomes" id="UP001627284"/>
    </source>
</evidence>
<reference evidence="2 3" key="1">
    <citation type="submission" date="2024-05" db="EMBL/GenBank/DDBJ databases">
        <title>De novo assembly of an allotetraploid wild potato.</title>
        <authorList>
            <person name="Hosaka A.J."/>
        </authorList>
    </citation>
    <scope>NUCLEOTIDE SEQUENCE [LARGE SCALE GENOMIC DNA]</scope>
    <source>
        <tissue evidence="2">Young leaves</tissue>
    </source>
</reference>
<evidence type="ECO:0000313" key="2">
    <source>
        <dbReference type="EMBL" id="KAL3366525.1"/>
    </source>
</evidence>
<dbReference type="EMBL" id="JBJKTR010000006">
    <property type="protein sequence ID" value="KAL3366525.1"/>
    <property type="molecule type" value="Genomic_DNA"/>
</dbReference>
<name>A0ABD2UDS3_9SOLN</name>
<keyword evidence="3" id="KW-1185">Reference proteome</keyword>
<dbReference type="Proteomes" id="UP001627284">
    <property type="component" value="Unassembled WGS sequence"/>
</dbReference>
<dbReference type="AlphaFoldDB" id="A0ABD2UDS3"/>
<protein>
    <recommendedName>
        <fullName evidence="4">Serine-rich protein-like protein</fullName>
    </recommendedName>
</protein>
<comment type="caution">
    <text evidence="2">The sequence shown here is derived from an EMBL/GenBank/DDBJ whole genome shotgun (WGS) entry which is preliminary data.</text>
</comment>
<organism evidence="2 3">
    <name type="scientific">Solanum stoloniferum</name>
    <dbReference type="NCBI Taxonomy" id="62892"/>
    <lineage>
        <taxon>Eukaryota</taxon>
        <taxon>Viridiplantae</taxon>
        <taxon>Streptophyta</taxon>
        <taxon>Embryophyta</taxon>
        <taxon>Tracheophyta</taxon>
        <taxon>Spermatophyta</taxon>
        <taxon>Magnoliopsida</taxon>
        <taxon>eudicotyledons</taxon>
        <taxon>Gunneridae</taxon>
        <taxon>Pentapetalae</taxon>
        <taxon>asterids</taxon>
        <taxon>lamiids</taxon>
        <taxon>Solanales</taxon>
        <taxon>Solanaceae</taxon>
        <taxon>Solanoideae</taxon>
        <taxon>Solaneae</taxon>
        <taxon>Solanum</taxon>
    </lineage>
</organism>
<proteinExistence type="predicted"/>
<feature type="compositionally biased region" description="Low complexity" evidence="1">
    <location>
        <begin position="63"/>
        <end position="88"/>
    </location>
</feature>
<dbReference type="PANTHER" id="PTHR33132">
    <property type="entry name" value="OSJNBB0118P14.9 PROTEIN"/>
    <property type="match status" value="1"/>
</dbReference>
<dbReference type="PANTHER" id="PTHR33132:SF95">
    <property type="entry name" value="SERINE-RICH PROTEIN-LIKE PROTEIN"/>
    <property type="match status" value="1"/>
</dbReference>
<evidence type="ECO:0008006" key="4">
    <source>
        <dbReference type="Google" id="ProtNLM"/>
    </source>
</evidence>